<dbReference type="STRING" id="6412.T1FVJ7"/>
<evidence type="ECO:0000313" key="4">
    <source>
        <dbReference type="EnsemblMetazoa" id="HelroP193988"/>
    </source>
</evidence>
<comment type="similarity">
    <text evidence="1">Belongs to the FAM154 family.</text>
</comment>
<dbReference type="EMBL" id="AMQM01007336">
    <property type="status" value="NOT_ANNOTATED_CDS"/>
    <property type="molecule type" value="Genomic_DNA"/>
</dbReference>
<name>T1FVJ7_HELRO</name>
<dbReference type="CTD" id="20212843"/>
<dbReference type="OrthoDB" id="365640at2759"/>
<dbReference type="PANTHER" id="PTHR31516:SF17">
    <property type="entry name" value="STABILIZER OF AXONEMAL MICROTUBULES 2"/>
    <property type="match status" value="1"/>
</dbReference>
<evidence type="ECO:0000313" key="5">
    <source>
        <dbReference type="Proteomes" id="UP000015101"/>
    </source>
</evidence>
<dbReference type="GO" id="GO:0008017">
    <property type="term" value="F:microtubule binding"/>
    <property type="evidence" value="ECO:0000318"/>
    <property type="project" value="GO_Central"/>
</dbReference>
<dbReference type="Pfam" id="PF05217">
    <property type="entry name" value="SAXO1-2"/>
    <property type="match status" value="1"/>
</dbReference>
<dbReference type="EnsemblMetazoa" id="HelroT193988">
    <property type="protein sequence ID" value="HelroP193988"/>
    <property type="gene ID" value="HelroG193988"/>
</dbReference>
<dbReference type="InterPro" id="IPR033336">
    <property type="entry name" value="SAXO1/2"/>
</dbReference>
<dbReference type="GO" id="GO:0005856">
    <property type="term" value="C:cytoskeleton"/>
    <property type="evidence" value="ECO:0000318"/>
    <property type="project" value="GO_Central"/>
</dbReference>
<dbReference type="GO" id="GO:0036064">
    <property type="term" value="C:ciliary basal body"/>
    <property type="evidence" value="ECO:0000318"/>
    <property type="project" value="GO_Central"/>
</dbReference>
<gene>
    <name evidence="4" type="primary">20212843</name>
    <name evidence="3" type="ORF">HELRODRAFT_193988</name>
</gene>
<dbReference type="RefSeq" id="XP_009028251.1">
    <property type="nucleotide sequence ID" value="XM_009030003.1"/>
</dbReference>
<accession>T1FVJ7</accession>
<evidence type="ECO:0000313" key="3">
    <source>
        <dbReference type="EMBL" id="ESN93609.1"/>
    </source>
</evidence>
<sequence>MSVPAVQLRNCTFKTDSCGICPASEYRTTYIRKEIEPVKSCKPEVGASLACEPISNQTTNRVDFVKHPLDQPNRHVPDPYHPPDNPFEGCTVYKAEYTRKPINPSKQTERNLKRMCLPPFEGQTSNKMFEKAKVIRDYHPNTDPFDGATIYKTNYVRHISSHRKSKKPDISATLSTEPLDTSTEHRDQFIRHPLPEKSVGIKEEYHPLSCPIDDKTVYRTEFIRKEIEMVASCKPDVKPSVALEPIDDKTTNRTDFIRWPLQAAYKHKAEPYVPIEGQMTCDTTHKLEYTRKPIEVVKVVPKREKLKCILAPFNANTTYKTEFQRWDASRPHKHISPAYIPISDPFCGITSYRNDFIRKGWAARKSKKPNVAAYLACAPLECCTEYKNEFTRKEPEPCVAGLIEAGIDTDHQFVQQDAACHKWYQ</sequence>
<feature type="compositionally biased region" description="Polar residues" evidence="2">
    <location>
        <begin position="172"/>
        <end position="181"/>
    </location>
</feature>
<dbReference type="KEGG" id="hro:HELRODRAFT_193988"/>
<dbReference type="InParanoid" id="T1FVJ7"/>
<dbReference type="OMA" id="ICPASEY"/>
<feature type="region of interest" description="Disordered" evidence="2">
    <location>
        <begin position="161"/>
        <end position="185"/>
    </location>
</feature>
<evidence type="ECO:0000256" key="1">
    <source>
        <dbReference type="ARBA" id="ARBA00008738"/>
    </source>
</evidence>
<organism evidence="4 5">
    <name type="scientific">Helobdella robusta</name>
    <name type="common">Californian leech</name>
    <dbReference type="NCBI Taxonomy" id="6412"/>
    <lineage>
        <taxon>Eukaryota</taxon>
        <taxon>Metazoa</taxon>
        <taxon>Spiralia</taxon>
        <taxon>Lophotrochozoa</taxon>
        <taxon>Annelida</taxon>
        <taxon>Clitellata</taxon>
        <taxon>Hirudinea</taxon>
        <taxon>Rhynchobdellida</taxon>
        <taxon>Glossiphoniidae</taxon>
        <taxon>Helobdella</taxon>
    </lineage>
</organism>
<dbReference type="HOGENOM" id="CLU_047658_0_0_1"/>
<dbReference type="GeneID" id="20212843"/>
<dbReference type="GO" id="GO:0005814">
    <property type="term" value="C:centriole"/>
    <property type="evidence" value="ECO:0000318"/>
    <property type="project" value="GO_Central"/>
</dbReference>
<dbReference type="GO" id="GO:0036126">
    <property type="term" value="C:sperm flagellum"/>
    <property type="evidence" value="ECO:0000318"/>
    <property type="project" value="GO_Central"/>
</dbReference>
<dbReference type="EMBL" id="KB097599">
    <property type="protein sequence ID" value="ESN93609.1"/>
    <property type="molecule type" value="Genomic_DNA"/>
</dbReference>
<reference evidence="5" key="1">
    <citation type="submission" date="2012-12" db="EMBL/GenBank/DDBJ databases">
        <authorList>
            <person name="Hellsten U."/>
            <person name="Grimwood J."/>
            <person name="Chapman J.A."/>
            <person name="Shapiro H."/>
            <person name="Aerts A."/>
            <person name="Otillar R.P."/>
            <person name="Terry A.Y."/>
            <person name="Boore J.L."/>
            <person name="Simakov O."/>
            <person name="Marletaz F."/>
            <person name="Cho S.-J."/>
            <person name="Edsinger-Gonzales E."/>
            <person name="Havlak P."/>
            <person name="Kuo D.-H."/>
            <person name="Larsson T."/>
            <person name="Lv J."/>
            <person name="Arendt D."/>
            <person name="Savage R."/>
            <person name="Osoegawa K."/>
            <person name="de Jong P."/>
            <person name="Lindberg D.R."/>
            <person name="Seaver E.C."/>
            <person name="Weisblat D.A."/>
            <person name="Putnam N.H."/>
            <person name="Grigoriev I.V."/>
            <person name="Rokhsar D.S."/>
        </authorList>
    </citation>
    <scope>NUCLEOTIDE SEQUENCE</scope>
</reference>
<dbReference type="AlphaFoldDB" id="T1FVJ7"/>
<reference evidence="3 5" key="2">
    <citation type="journal article" date="2013" name="Nature">
        <title>Insights into bilaterian evolution from three spiralian genomes.</title>
        <authorList>
            <person name="Simakov O."/>
            <person name="Marletaz F."/>
            <person name="Cho S.J."/>
            <person name="Edsinger-Gonzales E."/>
            <person name="Havlak P."/>
            <person name="Hellsten U."/>
            <person name="Kuo D.H."/>
            <person name="Larsson T."/>
            <person name="Lv J."/>
            <person name="Arendt D."/>
            <person name="Savage R."/>
            <person name="Osoegawa K."/>
            <person name="de Jong P."/>
            <person name="Grimwood J."/>
            <person name="Chapman J.A."/>
            <person name="Shapiro H."/>
            <person name="Aerts A."/>
            <person name="Otillar R.P."/>
            <person name="Terry A.Y."/>
            <person name="Boore J.L."/>
            <person name="Grigoriev I.V."/>
            <person name="Lindberg D.R."/>
            <person name="Seaver E.C."/>
            <person name="Weisblat D.A."/>
            <person name="Putnam N.H."/>
            <person name="Rokhsar D.S."/>
        </authorList>
    </citation>
    <scope>NUCLEOTIDE SEQUENCE</scope>
</reference>
<protein>
    <submittedName>
        <fullName evidence="3 4">Uncharacterized protein</fullName>
    </submittedName>
</protein>
<evidence type="ECO:0000256" key="2">
    <source>
        <dbReference type="SAM" id="MobiDB-lite"/>
    </source>
</evidence>
<dbReference type="Proteomes" id="UP000015101">
    <property type="component" value="Unassembled WGS sequence"/>
</dbReference>
<dbReference type="GO" id="GO:0005879">
    <property type="term" value="C:axonemal microtubule"/>
    <property type="evidence" value="ECO:0000318"/>
    <property type="project" value="GO_Central"/>
</dbReference>
<keyword evidence="5" id="KW-1185">Reference proteome</keyword>
<reference evidence="4" key="3">
    <citation type="submission" date="2015-06" db="UniProtKB">
        <authorList>
            <consortium name="EnsemblMetazoa"/>
        </authorList>
    </citation>
    <scope>IDENTIFICATION</scope>
</reference>
<dbReference type="eggNOG" id="KOG3708">
    <property type="taxonomic scope" value="Eukaryota"/>
</dbReference>
<dbReference type="PANTHER" id="PTHR31516">
    <property type="entry name" value="STABILIZER OF AXONEMAL MICROTUBULES 2"/>
    <property type="match status" value="1"/>
</dbReference>
<proteinExistence type="inferred from homology"/>